<comment type="caution">
    <text evidence="2">The sequence shown here is derived from an EMBL/GenBank/DDBJ whole genome shotgun (WGS) entry which is preliminary data.</text>
</comment>
<proteinExistence type="predicted"/>
<evidence type="ECO:0000256" key="1">
    <source>
        <dbReference type="SAM" id="MobiDB-lite"/>
    </source>
</evidence>
<dbReference type="RefSeq" id="WP_398275881.1">
    <property type="nucleotide sequence ID" value="NZ_JBITLV010000001.1"/>
</dbReference>
<dbReference type="EMBL" id="JBITLV010000001">
    <property type="protein sequence ID" value="MFI7586362.1"/>
    <property type="molecule type" value="Genomic_DNA"/>
</dbReference>
<keyword evidence="3" id="KW-1185">Reference proteome</keyword>
<evidence type="ECO:0000313" key="2">
    <source>
        <dbReference type="EMBL" id="MFI7586362.1"/>
    </source>
</evidence>
<feature type="region of interest" description="Disordered" evidence="1">
    <location>
        <begin position="1"/>
        <end position="33"/>
    </location>
</feature>
<organism evidence="2 3">
    <name type="scientific">Spongisporangium articulatum</name>
    <dbReference type="NCBI Taxonomy" id="3362603"/>
    <lineage>
        <taxon>Bacteria</taxon>
        <taxon>Bacillati</taxon>
        <taxon>Actinomycetota</taxon>
        <taxon>Actinomycetes</taxon>
        <taxon>Kineosporiales</taxon>
        <taxon>Kineosporiaceae</taxon>
        <taxon>Spongisporangium</taxon>
    </lineage>
</organism>
<evidence type="ECO:0000313" key="3">
    <source>
        <dbReference type="Proteomes" id="UP001612915"/>
    </source>
</evidence>
<reference evidence="2 3" key="1">
    <citation type="submission" date="2024-10" db="EMBL/GenBank/DDBJ databases">
        <title>The Natural Products Discovery Center: Release of the First 8490 Sequenced Strains for Exploring Actinobacteria Biosynthetic Diversity.</title>
        <authorList>
            <person name="Kalkreuter E."/>
            <person name="Kautsar S.A."/>
            <person name="Yang D."/>
            <person name="Bader C.D."/>
            <person name="Teijaro C.N."/>
            <person name="Fluegel L."/>
            <person name="Davis C.M."/>
            <person name="Simpson J.R."/>
            <person name="Lauterbach L."/>
            <person name="Steele A.D."/>
            <person name="Gui C."/>
            <person name="Meng S."/>
            <person name="Li G."/>
            <person name="Viehrig K."/>
            <person name="Ye F."/>
            <person name="Su P."/>
            <person name="Kiefer A.F."/>
            <person name="Nichols A."/>
            <person name="Cepeda A.J."/>
            <person name="Yan W."/>
            <person name="Fan B."/>
            <person name="Jiang Y."/>
            <person name="Adhikari A."/>
            <person name="Zheng C.-J."/>
            <person name="Schuster L."/>
            <person name="Cowan T.M."/>
            <person name="Smanski M.J."/>
            <person name="Chevrette M.G."/>
            <person name="De Carvalho L.P.S."/>
            <person name="Shen B."/>
        </authorList>
    </citation>
    <scope>NUCLEOTIDE SEQUENCE [LARGE SCALE GENOMIC DNA]</scope>
    <source>
        <strain evidence="2 3">NPDC049639</strain>
    </source>
</reference>
<gene>
    <name evidence="2" type="ORF">ACIB24_04745</name>
</gene>
<protein>
    <submittedName>
        <fullName evidence="2">Uncharacterized protein</fullName>
    </submittedName>
</protein>
<sequence length="67" mass="7311">MKVERLGSATDRVPTQAAAAAAADRTAGESEWSAPRLRPVAHWVVMPTERGDRLTMVWETPDPLPLS</sequence>
<name>A0ABW8AJ26_9ACTN</name>
<dbReference type="Proteomes" id="UP001612915">
    <property type="component" value="Unassembled WGS sequence"/>
</dbReference>
<accession>A0ABW8AJ26</accession>